<feature type="transmembrane region" description="Helical" evidence="7">
    <location>
        <begin position="120"/>
        <end position="140"/>
    </location>
</feature>
<feature type="transmembrane region" description="Helical" evidence="7">
    <location>
        <begin position="20"/>
        <end position="45"/>
    </location>
</feature>
<proteinExistence type="inferred from homology"/>
<evidence type="ECO:0000313" key="13">
    <source>
        <dbReference type="Proteomes" id="UP000094271"/>
    </source>
</evidence>
<dbReference type="InterPro" id="IPR035906">
    <property type="entry name" value="MetI-like_sf"/>
</dbReference>
<dbReference type="OrthoDB" id="367897at2"/>
<dbReference type="Gene3D" id="1.10.3720.10">
    <property type="entry name" value="MetI-like"/>
    <property type="match status" value="1"/>
</dbReference>
<dbReference type="Proteomes" id="UP000094869">
    <property type="component" value="Unassembled WGS sequence"/>
</dbReference>
<dbReference type="RefSeq" id="WP_069153890.1">
    <property type="nucleotide sequence ID" value="NZ_DAWDRA010000421.1"/>
</dbReference>
<keyword evidence="2 7" id="KW-0813">Transport</keyword>
<dbReference type="InterPro" id="IPR000515">
    <property type="entry name" value="MetI-like"/>
</dbReference>
<evidence type="ECO:0000256" key="5">
    <source>
        <dbReference type="ARBA" id="ARBA00022989"/>
    </source>
</evidence>
<dbReference type="Proteomes" id="UP000094067">
    <property type="component" value="Unassembled WGS sequence"/>
</dbReference>
<dbReference type="PANTHER" id="PTHR43227:SF11">
    <property type="entry name" value="BLL4140 PROTEIN"/>
    <property type="match status" value="1"/>
</dbReference>
<comment type="similarity">
    <text evidence="7">Belongs to the binding-protein-dependent transport system permease family.</text>
</comment>
<evidence type="ECO:0000313" key="10">
    <source>
        <dbReference type="EMBL" id="ODR47827.1"/>
    </source>
</evidence>
<keyword evidence="14" id="KW-1185">Reference proteome</keyword>
<keyword evidence="5 7" id="KW-1133">Transmembrane helix</keyword>
<dbReference type="AlphaFoldDB" id="A0A1E3UE89"/>
<feature type="transmembrane region" description="Helical" evidence="7">
    <location>
        <begin position="279"/>
        <end position="301"/>
    </location>
</feature>
<keyword evidence="9" id="KW-0762">Sugar transport</keyword>
<organism evidence="11 13">
    <name type="scientific">Eisenbergiella tayi</name>
    <dbReference type="NCBI Taxonomy" id="1432052"/>
    <lineage>
        <taxon>Bacteria</taxon>
        <taxon>Bacillati</taxon>
        <taxon>Bacillota</taxon>
        <taxon>Clostridia</taxon>
        <taxon>Lachnospirales</taxon>
        <taxon>Lachnospiraceae</taxon>
        <taxon>Eisenbergiella</taxon>
    </lineage>
</organism>
<keyword evidence="3" id="KW-1003">Cell membrane</keyword>
<dbReference type="GO" id="GO:0055085">
    <property type="term" value="P:transmembrane transport"/>
    <property type="evidence" value="ECO:0007669"/>
    <property type="project" value="InterPro"/>
</dbReference>
<reference evidence="9 12" key="1">
    <citation type="submission" date="2016-07" db="EMBL/GenBank/DDBJ databases">
        <title>Characterization of isolates of Eisenbergiella tayi derived from blood cultures, using whole genome sequencing.</title>
        <authorList>
            <person name="Burdz T."/>
            <person name="Wiebe D."/>
            <person name="Huynh C."/>
            <person name="Bernard K."/>
        </authorList>
    </citation>
    <scope>NUCLEOTIDE SEQUENCE [LARGE SCALE GENOMIC DNA]</scope>
    <source>
        <strain evidence="9 12">NML 110608</strain>
    </source>
</reference>
<dbReference type="GO" id="GO:0005886">
    <property type="term" value="C:plasma membrane"/>
    <property type="evidence" value="ECO:0007669"/>
    <property type="project" value="UniProtKB-SubCell"/>
</dbReference>
<evidence type="ECO:0000313" key="9">
    <source>
        <dbReference type="EMBL" id="ODM03424.1"/>
    </source>
</evidence>
<evidence type="ECO:0000256" key="4">
    <source>
        <dbReference type="ARBA" id="ARBA00022692"/>
    </source>
</evidence>
<keyword evidence="6 7" id="KW-0472">Membrane</keyword>
<reference evidence="11 13" key="3">
    <citation type="submission" date="2016-08" db="EMBL/GenBank/DDBJ databases">
        <authorList>
            <person name="Seilhamer J.J."/>
        </authorList>
    </citation>
    <scope>NUCLEOTIDE SEQUENCE [LARGE SCALE GENOMIC DNA]</scope>
    <source>
        <strain evidence="11 13">NML150140-1</strain>
    </source>
</reference>
<dbReference type="EMBL" id="MEHD01000044">
    <property type="protein sequence ID" value="ODR47827.1"/>
    <property type="molecule type" value="Genomic_DNA"/>
</dbReference>
<feature type="transmembrane region" description="Helical" evidence="7">
    <location>
        <begin position="219"/>
        <end position="239"/>
    </location>
</feature>
<dbReference type="SUPFAM" id="SSF161098">
    <property type="entry name" value="MetI-like"/>
    <property type="match status" value="1"/>
</dbReference>
<protein>
    <submittedName>
        <fullName evidence="9">Putative multiple-sugar transport system permease YteP</fullName>
    </submittedName>
    <submittedName>
        <fullName evidence="11">Sugar ABC transporter permease</fullName>
    </submittedName>
</protein>
<sequence length="311" mass="35710">MTKEKKGKYNIFTDMRRNKVSYLMLIPAAMYTFIFGYCTIPYMIIAFEKFSFKKGIFGSKWVGMKNFEFFFKSQDAGLIIGNTVKLNLLFLLFTITAAVTLAIMINEIRNKYFKKIAQSTYLLPYFLSWIIVNYILYGIIGSKYGLLNHIVTFFGGKSINFYNEPKYWTIILVILKVWKDLGMNMVIYLATITGFDEELYDAAAVDGASRWQMCRRITIPMLMPTVIMLGIMSIGKIFYGDFGMIYALVGDNGVLYHKTDVIDTYVFRTLRTTGNPSQAMAISLFQAIMGFICVWGSNYIAKKKFKEGALF</sequence>
<dbReference type="Proteomes" id="UP000094271">
    <property type="component" value="Unassembled WGS sequence"/>
</dbReference>
<accession>A0A1E3UE89</accession>
<evidence type="ECO:0000313" key="11">
    <source>
        <dbReference type="EMBL" id="ODR48759.1"/>
    </source>
</evidence>
<evidence type="ECO:0000256" key="7">
    <source>
        <dbReference type="RuleBase" id="RU363032"/>
    </source>
</evidence>
<dbReference type="EMBL" id="MEHA01000016">
    <property type="protein sequence ID" value="ODR48759.1"/>
    <property type="molecule type" value="Genomic_DNA"/>
</dbReference>
<evidence type="ECO:0000256" key="2">
    <source>
        <dbReference type="ARBA" id="ARBA00022448"/>
    </source>
</evidence>
<evidence type="ECO:0000256" key="1">
    <source>
        <dbReference type="ARBA" id="ARBA00004651"/>
    </source>
</evidence>
<dbReference type="PATRIC" id="fig|1432052.4.peg.4680"/>
<evidence type="ECO:0000259" key="8">
    <source>
        <dbReference type="PROSITE" id="PS50928"/>
    </source>
</evidence>
<evidence type="ECO:0000256" key="3">
    <source>
        <dbReference type="ARBA" id="ARBA00022475"/>
    </source>
</evidence>
<comment type="caution">
    <text evidence="11">The sequence shown here is derived from an EMBL/GenBank/DDBJ whole genome shotgun (WGS) entry which is preliminary data.</text>
</comment>
<dbReference type="CDD" id="cd06261">
    <property type="entry name" value="TM_PBP2"/>
    <property type="match status" value="1"/>
</dbReference>
<keyword evidence="4 7" id="KW-0812">Transmembrane</keyword>
<reference evidence="10 14" key="2">
    <citation type="submission" date="2016-08" db="EMBL/GenBank/DDBJ databases">
        <title>Characterization of Isolates of Eisenbergiella tayi Derived from Blood Cultures, Using Whole Genome Sequencing.</title>
        <authorList>
            <person name="Bernier A.-M."/>
            <person name="Burdz T."/>
            <person name="Wiebe D."/>
            <person name="Bernard K."/>
        </authorList>
    </citation>
    <scope>NUCLEOTIDE SEQUENCE [LARGE SCALE GENOMIC DNA]</scope>
    <source>
        <strain evidence="10 14">NML120146</strain>
    </source>
</reference>
<dbReference type="Pfam" id="PF00528">
    <property type="entry name" value="BPD_transp_1"/>
    <property type="match status" value="1"/>
</dbReference>
<evidence type="ECO:0000313" key="14">
    <source>
        <dbReference type="Proteomes" id="UP000094869"/>
    </source>
</evidence>
<feature type="transmembrane region" description="Helical" evidence="7">
    <location>
        <begin position="88"/>
        <end position="108"/>
    </location>
</feature>
<feature type="domain" description="ABC transmembrane type-1" evidence="8">
    <location>
        <begin position="80"/>
        <end position="301"/>
    </location>
</feature>
<dbReference type="PANTHER" id="PTHR43227">
    <property type="entry name" value="BLL4140 PROTEIN"/>
    <property type="match status" value="1"/>
</dbReference>
<dbReference type="PROSITE" id="PS50928">
    <property type="entry name" value="ABC_TM1"/>
    <property type="match status" value="1"/>
</dbReference>
<dbReference type="EMBL" id="MCGH01000003">
    <property type="protein sequence ID" value="ODM03424.1"/>
    <property type="molecule type" value="Genomic_DNA"/>
</dbReference>
<gene>
    <name evidence="9" type="primary">yteP_72</name>
    <name evidence="11" type="ORF">BEI59_20535</name>
    <name evidence="9" type="ORF">BEI61_04220</name>
    <name evidence="10" type="ORF">BEI63_26140</name>
</gene>
<comment type="subcellular location">
    <subcellularLocation>
        <location evidence="1 7">Cell membrane</location>
        <topology evidence="1 7">Multi-pass membrane protein</topology>
    </subcellularLocation>
</comment>
<evidence type="ECO:0000313" key="12">
    <source>
        <dbReference type="Proteomes" id="UP000094067"/>
    </source>
</evidence>
<feature type="transmembrane region" description="Helical" evidence="7">
    <location>
        <begin position="167"/>
        <end position="190"/>
    </location>
</feature>
<dbReference type="InterPro" id="IPR050809">
    <property type="entry name" value="UgpAE/MalFG_permease"/>
</dbReference>
<name>A0A1E3UE89_9FIRM</name>
<evidence type="ECO:0000256" key="6">
    <source>
        <dbReference type="ARBA" id="ARBA00023136"/>
    </source>
</evidence>